<evidence type="ECO:0000313" key="13">
    <source>
        <dbReference type="EMBL" id="MFL9843549.1"/>
    </source>
</evidence>
<proteinExistence type="inferred from homology"/>
<name>A0ABW8YTN0_9FLAO</name>
<feature type="transmembrane region" description="Helical" evidence="11">
    <location>
        <begin position="136"/>
        <end position="159"/>
    </location>
</feature>
<dbReference type="PANTHER" id="PTHR30012">
    <property type="entry name" value="GENERAL SECRETION PATHWAY PROTEIN"/>
    <property type="match status" value="1"/>
</dbReference>
<comment type="subcellular location">
    <subcellularLocation>
        <location evidence="2 10">Cell membrane</location>
        <topology evidence="2 10">Multi-pass membrane protein</topology>
    </subcellularLocation>
</comment>
<evidence type="ECO:0000256" key="4">
    <source>
        <dbReference type="ARBA" id="ARBA00022448"/>
    </source>
</evidence>
<feature type="domain" description="Type II secretion system protein GspF" evidence="12">
    <location>
        <begin position="38"/>
        <end position="160"/>
    </location>
</feature>
<evidence type="ECO:0000256" key="11">
    <source>
        <dbReference type="SAM" id="Phobius"/>
    </source>
</evidence>
<evidence type="ECO:0000256" key="9">
    <source>
        <dbReference type="ARBA" id="ARBA00030750"/>
    </source>
</evidence>
<feature type="domain" description="Type II secretion system protein GspF" evidence="12">
    <location>
        <begin position="240"/>
        <end position="362"/>
    </location>
</feature>
<sequence length="372" mass="42565">MSIDLSTYKNTVGSKKAQSFNLQLNFGKGFSDKQKEHFYRELGLLLQSGVDFRKSLEIMVRQAKKKSEKDVLTQIKDKVIQGKGIYESMKLSGHFSSYEYYSVQIGEETGLLESVLEELHKFFENKIQMRRQVISVMTYPCIVLLVTFLVLYFMLVKVVPMFSSVFKQFGSELPKSTQVIIMLSNNSGVFFSIFIFVIIAAVASHQLMKNKDSYRSVFTSFLLKVPYFGSLIRKIYLSRFCQSMNLLTASKTNLITSLSLTAKMIAFYPVEKSLQGVIRDITYGELLSDSLKKHSIYEDRLVSMIEVAEQVNQLDKMFENLSDQYKNEISHQTKMIGVVLEPLIIIIIGIFVGTIMVAMYAPMFDLSKIMSR</sequence>
<accession>A0ABW8YTN0</accession>
<reference evidence="13 14" key="1">
    <citation type="submission" date="2024-06" db="EMBL/GenBank/DDBJ databases">
        <authorList>
            <person name="Kaempfer P."/>
            <person name="Viver T."/>
        </authorList>
    </citation>
    <scope>NUCLEOTIDE SEQUENCE [LARGE SCALE GENOMIC DNA]</scope>
    <source>
        <strain evidence="13 14">ST-119</strain>
    </source>
</reference>
<comment type="similarity">
    <text evidence="3 10">Belongs to the GSP F family.</text>
</comment>
<comment type="function">
    <text evidence="1">Component of the type II secretion system inner membrane complex required for the energy-dependent secretion of extracellular factors such as proteases and toxins from the periplasm.</text>
</comment>
<dbReference type="EMBL" id="JBELPZ010000002">
    <property type="protein sequence ID" value="MFL9843549.1"/>
    <property type="molecule type" value="Genomic_DNA"/>
</dbReference>
<dbReference type="RefSeq" id="WP_408083803.1">
    <property type="nucleotide sequence ID" value="NZ_JBELPZ010000002.1"/>
</dbReference>
<keyword evidence="6 10" id="KW-0812">Transmembrane</keyword>
<dbReference type="Pfam" id="PF00482">
    <property type="entry name" value="T2SSF"/>
    <property type="match status" value="2"/>
</dbReference>
<evidence type="ECO:0000256" key="6">
    <source>
        <dbReference type="ARBA" id="ARBA00022692"/>
    </source>
</evidence>
<evidence type="ECO:0000256" key="5">
    <source>
        <dbReference type="ARBA" id="ARBA00022475"/>
    </source>
</evidence>
<gene>
    <name evidence="13" type="ORF">ABS766_03865</name>
</gene>
<dbReference type="PANTHER" id="PTHR30012:SF0">
    <property type="entry name" value="TYPE II SECRETION SYSTEM PROTEIN F-RELATED"/>
    <property type="match status" value="1"/>
</dbReference>
<evidence type="ECO:0000259" key="12">
    <source>
        <dbReference type="Pfam" id="PF00482"/>
    </source>
</evidence>
<keyword evidence="7 11" id="KW-1133">Transmembrane helix</keyword>
<evidence type="ECO:0000256" key="8">
    <source>
        <dbReference type="ARBA" id="ARBA00023136"/>
    </source>
</evidence>
<keyword evidence="5" id="KW-1003">Cell membrane</keyword>
<dbReference type="InterPro" id="IPR018076">
    <property type="entry name" value="T2SS_GspF_dom"/>
</dbReference>
<keyword evidence="4 10" id="KW-0813">Transport</keyword>
<dbReference type="PROSITE" id="PS00874">
    <property type="entry name" value="T2SP_F"/>
    <property type="match status" value="1"/>
</dbReference>
<feature type="transmembrane region" description="Helical" evidence="11">
    <location>
        <begin position="179"/>
        <end position="203"/>
    </location>
</feature>
<dbReference type="InterPro" id="IPR003004">
    <property type="entry name" value="GspF/PilC"/>
</dbReference>
<evidence type="ECO:0000256" key="10">
    <source>
        <dbReference type="RuleBase" id="RU003923"/>
    </source>
</evidence>
<dbReference type="InterPro" id="IPR042094">
    <property type="entry name" value="T2SS_GspF_sf"/>
</dbReference>
<keyword evidence="8 11" id="KW-0472">Membrane</keyword>
<evidence type="ECO:0000256" key="3">
    <source>
        <dbReference type="ARBA" id="ARBA00005745"/>
    </source>
</evidence>
<dbReference type="Gene3D" id="1.20.81.30">
    <property type="entry name" value="Type II secretion system (T2SS), domain F"/>
    <property type="match status" value="2"/>
</dbReference>
<organism evidence="13 14">
    <name type="scientific">Flavobacterium rhizosphaerae</name>
    <dbReference type="NCBI Taxonomy" id="3163298"/>
    <lineage>
        <taxon>Bacteria</taxon>
        <taxon>Pseudomonadati</taxon>
        <taxon>Bacteroidota</taxon>
        <taxon>Flavobacteriia</taxon>
        <taxon>Flavobacteriales</taxon>
        <taxon>Flavobacteriaceae</taxon>
        <taxon>Flavobacterium</taxon>
    </lineage>
</organism>
<evidence type="ECO:0000256" key="2">
    <source>
        <dbReference type="ARBA" id="ARBA00004651"/>
    </source>
</evidence>
<dbReference type="Proteomes" id="UP001629156">
    <property type="component" value="Unassembled WGS sequence"/>
</dbReference>
<dbReference type="InterPro" id="IPR001992">
    <property type="entry name" value="T2SS_GspF/T4SS_PilC_CS"/>
</dbReference>
<feature type="transmembrane region" description="Helical" evidence="11">
    <location>
        <begin position="336"/>
        <end position="361"/>
    </location>
</feature>
<keyword evidence="14" id="KW-1185">Reference proteome</keyword>
<protein>
    <recommendedName>
        <fullName evidence="9">General secretion pathway protein F</fullName>
    </recommendedName>
</protein>
<evidence type="ECO:0000256" key="7">
    <source>
        <dbReference type="ARBA" id="ARBA00022989"/>
    </source>
</evidence>
<dbReference type="PRINTS" id="PR00812">
    <property type="entry name" value="BCTERIALGSPF"/>
</dbReference>
<evidence type="ECO:0000313" key="14">
    <source>
        <dbReference type="Proteomes" id="UP001629156"/>
    </source>
</evidence>
<comment type="caution">
    <text evidence="13">The sequence shown here is derived from an EMBL/GenBank/DDBJ whole genome shotgun (WGS) entry which is preliminary data.</text>
</comment>
<evidence type="ECO:0000256" key="1">
    <source>
        <dbReference type="ARBA" id="ARBA00002684"/>
    </source>
</evidence>